<dbReference type="EMBL" id="FQXR01000002">
    <property type="protein sequence ID" value="SHH41018.1"/>
    <property type="molecule type" value="Genomic_DNA"/>
</dbReference>
<organism evidence="2 3">
    <name type="scientific">Sporanaerobacter acetigenes DSM 13106</name>
    <dbReference type="NCBI Taxonomy" id="1123281"/>
    <lineage>
        <taxon>Bacteria</taxon>
        <taxon>Bacillati</taxon>
        <taxon>Bacillota</taxon>
        <taxon>Tissierellia</taxon>
        <taxon>Tissierellales</taxon>
        <taxon>Sporanaerobacteraceae</taxon>
        <taxon>Sporanaerobacter</taxon>
    </lineage>
</organism>
<evidence type="ECO:0000313" key="2">
    <source>
        <dbReference type="EMBL" id="SHH41018.1"/>
    </source>
</evidence>
<feature type="compositionally biased region" description="Polar residues" evidence="1">
    <location>
        <begin position="173"/>
        <end position="182"/>
    </location>
</feature>
<name>A0A1M5SRR3_9FIRM</name>
<dbReference type="AlphaFoldDB" id="A0A1M5SRR3"/>
<dbReference type="Proteomes" id="UP000184389">
    <property type="component" value="Unassembled WGS sequence"/>
</dbReference>
<evidence type="ECO:0000256" key="1">
    <source>
        <dbReference type="SAM" id="MobiDB-lite"/>
    </source>
</evidence>
<gene>
    <name evidence="2" type="ORF">SAMN02745180_00253</name>
</gene>
<evidence type="ECO:0000313" key="3">
    <source>
        <dbReference type="Proteomes" id="UP000184389"/>
    </source>
</evidence>
<accession>A0A1M5SRR3</accession>
<keyword evidence="3" id="KW-1185">Reference proteome</keyword>
<proteinExistence type="predicted"/>
<sequence>MLTLSKSSFCKILLQLYIDTRVLKKKGDIDMTILNLHPLVLDKELAVVLGLNEALILQQVHYWIEINKKNNRNFHEGRYWTYNTIDEWHEEFPFWSNSTIKRTFKRLRDMNLIIVDNFNVYQMDRTLWYTINYEELEKMIKDEENDATLDKNDTMIGSKGDDNDIQNEPMERTNMNSPLPEITTKTSTEISNQSIYHEKLLKDDRGIDGRNPSYEDFQERYKKIIKNCELHAIDEKYQVAADHAIKLLLLDIENSKRIKIGDNYIPAKIAENDVKRLNFFAIEHAVNKFKEASRMREIRNPIGYLKVLIYNSISEMDIDVDSKLRYADLI</sequence>
<protein>
    <submittedName>
        <fullName evidence="2">Uncharacterized protein</fullName>
    </submittedName>
</protein>
<dbReference type="STRING" id="1123281.SAMN02745180_00253"/>
<reference evidence="2 3" key="1">
    <citation type="submission" date="2016-11" db="EMBL/GenBank/DDBJ databases">
        <authorList>
            <person name="Jaros S."/>
            <person name="Januszkiewicz K."/>
            <person name="Wedrychowicz H."/>
        </authorList>
    </citation>
    <scope>NUCLEOTIDE SEQUENCE [LARGE SCALE GENOMIC DNA]</scope>
    <source>
        <strain evidence="2 3">DSM 13106</strain>
    </source>
</reference>
<feature type="region of interest" description="Disordered" evidence="1">
    <location>
        <begin position="150"/>
        <end position="182"/>
    </location>
</feature>